<dbReference type="PANTHER" id="PTHR43549:SF3">
    <property type="entry name" value="MULTIDRUG RESISTANCE PROTEIN YPNP-RELATED"/>
    <property type="match status" value="1"/>
</dbReference>
<dbReference type="InterPro" id="IPR052031">
    <property type="entry name" value="Membrane_Transporter-Flippase"/>
</dbReference>
<gene>
    <name evidence="8" type="ORF">WKW82_14310</name>
</gene>
<keyword evidence="5 7" id="KW-1133">Transmembrane helix</keyword>
<feature type="transmembrane region" description="Helical" evidence="7">
    <location>
        <begin position="365"/>
        <end position="386"/>
    </location>
</feature>
<dbReference type="PIRSF" id="PIRSF006603">
    <property type="entry name" value="DinF"/>
    <property type="match status" value="1"/>
</dbReference>
<feature type="transmembrane region" description="Helical" evidence="7">
    <location>
        <begin position="118"/>
        <end position="139"/>
    </location>
</feature>
<evidence type="ECO:0000256" key="1">
    <source>
        <dbReference type="ARBA" id="ARBA00004429"/>
    </source>
</evidence>
<evidence type="ECO:0000313" key="8">
    <source>
        <dbReference type="EMBL" id="MEJ8847830.1"/>
    </source>
</evidence>
<feature type="transmembrane region" description="Helical" evidence="7">
    <location>
        <begin position="176"/>
        <end position="197"/>
    </location>
</feature>
<accession>A0ABU8WJZ2</accession>
<evidence type="ECO:0000256" key="5">
    <source>
        <dbReference type="ARBA" id="ARBA00022989"/>
    </source>
</evidence>
<feature type="transmembrane region" description="Helical" evidence="7">
    <location>
        <begin position="31"/>
        <end position="60"/>
    </location>
</feature>
<protein>
    <submittedName>
        <fullName evidence="8">MATE family efflux transporter</fullName>
    </submittedName>
</protein>
<feature type="transmembrane region" description="Helical" evidence="7">
    <location>
        <begin position="217"/>
        <end position="240"/>
    </location>
</feature>
<feature type="transmembrane region" description="Helical" evidence="7">
    <location>
        <begin position="332"/>
        <end position="353"/>
    </location>
</feature>
<keyword evidence="6 7" id="KW-0472">Membrane</keyword>
<evidence type="ECO:0000256" key="7">
    <source>
        <dbReference type="SAM" id="Phobius"/>
    </source>
</evidence>
<name>A0ABU8WJZ2_9BURK</name>
<evidence type="ECO:0000313" key="9">
    <source>
        <dbReference type="Proteomes" id="UP001385892"/>
    </source>
</evidence>
<feature type="transmembrane region" description="Helical" evidence="7">
    <location>
        <begin position="299"/>
        <end position="320"/>
    </location>
</feature>
<sequence length="455" mass="46463">MSTTAAVGLIAVFVVDLINLFYISRLGEKEIAAAVGFAGVVGFFHTSICIGVTIGITAVVSRAIGAGRRADARGIATSSLVLMVAITVCVGIVTLVVLHPMLRALGASGDTERYAARYLAITVMSMPLLGVGMACAALLRSVGDARRAMMVTLGAAVATAVLDPILIFGLDMGLDGAAAASVVSRCMLAAVGMRGVVVRHQLLARFNRARFGDDARLLVGVAGPGVLTNLATPVGAAFVTHSIAQFGASAVAGQAIIDRVTPVAFGLVYSLSGAVGPILAQNLGAREYGRVRVGLRDALMFMVFAVGAAWLVLALAQSLIVRAFSAEGDAAALIHAYCSWIAAGFFFIGALFVANAAFNNLGRPLLSTGFNWARATLGTIPFAWIGSHYGPAGVLVGQAAGAAIFGTLAMVVAFRLATRLGPVQDASPALDARPVPEAGNAAALATLMPPKADDA</sequence>
<feature type="transmembrane region" description="Helical" evidence="7">
    <location>
        <begin position="392"/>
        <end position="414"/>
    </location>
</feature>
<evidence type="ECO:0000256" key="3">
    <source>
        <dbReference type="ARBA" id="ARBA00022475"/>
    </source>
</evidence>
<organism evidence="8 9">
    <name type="scientific">Variovorax rhizosphaerae</name>
    <dbReference type="NCBI Taxonomy" id="1836200"/>
    <lineage>
        <taxon>Bacteria</taxon>
        <taxon>Pseudomonadati</taxon>
        <taxon>Pseudomonadota</taxon>
        <taxon>Betaproteobacteria</taxon>
        <taxon>Burkholderiales</taxon>
        <taxon>Comamonadaceae</taxon>
        <taxon>Variovorax</taxon>
    </lineage>
</organism>
<comment type="caution">
    <text evidence="8">The sequence shown here is derived from an EMBL/GenBank/DDBJ whole genome shotgun (WGS) entry which is preliminary data.</text>
</comment>
<dbReference type="InterPro" id="IPR002528">
    <property type="entry name" value="MATE_fam"/>
</dbReference>
<evidence type="ECO:0000256" key="6">
    <source>
        <dbReference type="ARBA" id="ARBA00023136"/>
    </source>
</evidence>
<dbReference type="Proteomes" id="UP001385892">
    <property type="component" value="Unassembled WGS sequence"/>
</dbReference>
<feature type="transmembrane region" description="Helical" evidence="7">
    <location>
        <begin position="80"/>
        <end position="98"/>
    </location>
</feature>
<keyword evidence="2" id="KW-0813">Transport</keyword>
<keyword evidence="9" id="KW-1185">Reference proteome</keyword>
<keyword evidence="3" id="KW-1003">Cell membrane</keyword>
<keyword evidence="4 7" id="KW-0812">Transmembrane</keyword>
<feature type="transmembrane region" description="Helical" evidence="7">
    <location>
        <begin position="7"/>
        <end position="25"/>
    </location>
</feature>
<dbReference type="InterPro" id="IPR048279">
    <property type="entry name" value="MdtK-like"/>
</dbReference>
<reference evidence="8 9" key="1">
    <citation type="submission" date="2024-03" db="EMBL/GenBank/DDBJ databases">
        <title>Novel species of the genus Variovorax.</title>
        <authorList>
            <person name="Liu Q."/>
            <person name="Xin Y.-H."/>
        </authorList>
    </citation>
    <scope>NUCLEOTIDE SEQUENCE [LARGE SCALE GENOMIC DNA]</scope>
    <source>
        <strain evidence="8 9">KACC 18900</strain>
    </source>
</reference>
<proteinExistence type="predicted"/>
<dbReference type="PANTHER" id="PTHR43549">
    <property type="entry name" value="MULTIDRUG RESISTANCE PROTEIN YPNP-RELATED"/>
    <property type="match status" value="1"/>
</dbReference>
<comment type="subcellular location">
    <subcellularLocation>
        <location evidence="1">Cell inner membrane</location>
        <topology evidence="1">Multi-pass membrane protein</topology>
    </subcellularLocation>
</comment>
<dbReference type="EMBL" id="JBBKZT010000006">
    <property type="protein sequence ID" value="MEJ8847830.1"/>
    <property type="molecule type" value="Genomic_DNA"/>
</dbReference>
<dbReference type="RefSeq" id="WP_340342967.1">
    <property type="nucleotide sequence ID" value="NZ_JBBKZT010000006.1"/>
</dbReference>
<dbReference type="Pfam" id="PF01554">
    <property type="entry name" value="MatE"/>
    <property type="match status" value="2"/>
</dbReference>
<feature type="transmembrane region" description="Helical" evidence="7">
    <location>
        <begin position="151"/>
        <end position="170"/>
    </location>
</feature>
<evidence type="ECO:0000256" key="4">
    <source>
        <dbReference type="ARBA" id="ARBA00022692"/>
    </source>
</evidence>
<feature type="transmembrane region" description="Helical" evidence="7">
    <location>
        <begin position="260"/>
        <end position="279"/>
    </location>
</feature>
<evidence type="ECO:0000256" key="2">
    <source>
        <dbReference type="ARBA" id="ARBA00022448"/>
    </source>
</evidence>